<protein>
    <submittedName>
        <fullName evidence="8">WD40 repeat protein</fullName>
    </submittedName>
</protein>
<dbReference type="OrthoDB" id="9809364at2"/>
<accession>A0A2H9VLK9</accession>
<evidence type="ECO:0000256" key="1">
    <source>
        <dbReference type="ARBA" id="ARBA00004442"/>
    </source>
</evidence>
<keyword evidence="9" id="KW-1185">Reference proteome</keyword>
<dbReference type="InterPro" id="IPR006665">
    <property type="entry name" value="OmpA-like"/>
</dbReference>
<evidence type="ECO:0000256" key="6">
    <source>
        <dbReference type="SAM" id="SignalP"/>
    </source>
</evidence>
<dbReference type="InterPro" id="IPR050330">
    <property type="entry name" value="Bact_OuterMem_StrucFunc"/>
</dbReference>
<comment type="caution">
    <text evidence="8">The sequence shown here is derived from an EMBL/GenBank/DDBJ whole genome shotgun (WGS) entry which is preliminary data.</text>
</comment>
<dbReference type="InterPro" id="IPR008969">
    <property type="entry name" value="CarboxyPept-like_regulatory"/>
</dbReference>
<name>A0A2H9VLK9_9SPHI</name>
<dbReference type="Gene3D" id="3.30.1330.60">
    <property type="entry name" value="OmpA-like domain"/>
    <property type="match status" value="1"/>
</dbReference>
<dbReference type="Proteomes" id="UP000242687">
    <property type="component" value="Unassembled WGS sequence"/>
</dbReference>
<evidence type="ECO:0000313" key="8">
    <source>
        <dbReference type="EMBL" id="PJJ79203.1"/>
    </source>
</evidence>
<dbReference type="GO" id="GO:0009279">
    <property type="term" value="C:cell outer membrane"/>
    <property type="evidence" value="ECO:0007669"/>
    <property type="project" value="UniProtKB-SubCell"/>
</dbReference>
<dbReference type="PRINTS" id="PR01023">
    <property type="entry name" value="NAFLGMOTY"/>
</dbReference>
<dbReference type="SUPFAM" id="SSF103088">
    <property type="entry name" value="OmpA-like"/>
    <property type="match status" value="1"/>
</dbReference>
<dbReference type="InterPro" id="IPR011042">
    <property type="entry name" value="6-blade_b-propeller_TolB-like"/>
</dbReference>
<dbReference type="InterPro" id="IPR006664">
    <property type="entry name" value="OMP_bac"/>
</dbReference>
<dbReference type="InterPro" id="IPR011659">
    <property type="entry name" value="WD40"/>
</dbReference>
<evidence type="ECO:0000256" key="2">
    <source>
        <dbReference type="ARBA" id="ARBA00023136"/>
    </source>
</evidence>
<dbReference type="SUPFAM" id="SSF49464">
    <property type="entry name" value="Carboxypeptidase regulatory domain-like"/>
    <property type="match status" value="1"/>
</dbReference>
<evidence type="ECO:0000259" key="7">
    <source>
        <dbReference type="PROSITE" id="PS51123"/>
    </source>
</evidence>
<dbReference type="PANTHER" id="PTHR30329:SF21">
    <property type="entry name" value="LIPOPROTEIN YIAD-RELATED"/>
    <property type="match status" value="1"/>
</dbReference>
<dbReference type="PANTHER" id="PTHR30329">
    <property type="entry name" value="STATOR ELEMENT OF FLAGELLAR MOTOR COMPLEX"/>
    <property type="match status" value="1"/>
</dbReference>
<evidence type="ECO:0000256" key="5">
    <source>
        <dbReference type="SAM" id="MobiDB-lite"/>
    </source>
</evidence>
<dbReference type="SUPFAM" id="SSF82171">
    <property type="entry name" value="DPP6 N-terminal domain-like"/>
    <property type="match status" value="1"/>
</dbReference>
<keyword evidence="2 4" id="KW-0472">Membrane</keyword>
<reference evidence="8 9" key="1">
    <citation type="submission" date="2017-11" db="EMBL/GenBank/DDBJ databases">
        <title>Genomic Encyclopedia of Archaeal and Bacterial Type Strains, Phase II (KMG-II): From Individual Species to Whole Genera.</title>
        <authorList>
            <person name="Goeker M."/>
        </authorList>
    </citation>
    <scope>NUCLEOTIDE SEQUENCE [LARGE SCALE GENOMIC DNA]</scope>
    <source>
        <strain evidence="8 9">DSM 28175</strain>
    </source>
</reference>
<organism evidence="8 9">
    <name type="scientific">Mucilaginibacter auburnensis</name>
    <dbReference type="NCBI Taxonomy" id="1457233"/>
    <lineage>
        <taxon>Bacteria</taxon>
        <taxon>Pseudomonadati</taxon>
        <taxon>Bacteroidota</taxon>
        <taxon>Sphingobacteriia</taxon>
        <taxon>Sphingobacteriales</taxon>
        <taxon>Sphingobacteriaceae</taxon>
        <taxon>Mucilaginibacter</taxon>
    </lineage>
</organism>
<sequence>MKKIFFTITILFALAAKAQVNTSPKVLGDKAFKNKDYYEAAFYYKKAAMGMNLIKEQQMPYQGASKQAKKTGSATDQAYISFMLAESYRLYQNYLEAEPWYFKVLSENFESQYPLARLWYGVCLRANQRFDESEKQLQQFVSSYKGDAKNLDIAKKEIATCRFAREQYQYPVLVDVNTMKGSLSSDGSDYALIKREDNYFFTSSRKVKEEKTALNRIYQTKISDSKPQAIVFEDKEAGKNEVEYGAPSFESTGKRLYITRWFKSGSQTSYGIYKSEWQNGKWGELTKLNSNVNAQGFTSIQPFVSGDGKQLYFVSDKPGGQGGKDIWIADLNSSGEPVNSRNAGNIVNSEFDEEAPYFDATENKLVYSSKGFLGLGGYDLFESYNSNGKWTVPQNMGYPVNSAKDDMYYYPDNSDKNKFYLSSDRLSDCCLEIFEAFDKRHYLVGKVLDCVDQKPLSGASVSLKDSLAGTILKKITLPQNGRYQFNITTKRPYNVVVEKAGYFTKVVPVPTTGRMLKDTLFNADICLQPFEVNKPIVINNVLYDYDKATLRPESKTVLDGVVKILKDNPKIKIELAAHTDSIGSDIYNNKLSEARAQSCVDYVISRGISRDRIFARGYGKTKPIAPNSLPNGKDNPEGRQLNRRTEFTVLKTE</sequence>
<keyword evidence="6" id="KW-0732">Signal</keyword>
<feature type="signal peptide" evidence="6">
    <location>
        <begin position="1"/>
        <end position="18"/>
    </location>
</feature>
<dbReference type="CDD" id="cd07185">
    <property type="entry name" value="OmpA_C-like"/>
    <property type="match status" value="1"/>
</dbReference>
<dbReference type="InterPro" id="IPR011990">
    <property type="entry name" value="TPR-like_helical_dom_sf"/>
</dbReference>
<dbReference type="Gene3D" id="2.120.10.30">
    <property type="entry name" value="TolB, C-terminal domain"/>
    <property type="match status" value="1"/>
</dbReference>
<dbReference type="AlphaFoldDB" id="A0A2H9VLK9"/>
<evidence type="ECO:0000256" key="3">
    <source>
        <dbReference type="ARBA" id="ARBA00023237"/>
    </source>
</evidence>
<dbReference type="PROSITE" id="PS51123">
    <property type="entry name" value="OMPA_2"/>
    <property type="match status" value="1"/>
</dbReference>
<dbReference type="SUPFAM" id="SSF48452">
    <property type="entry name" value="TPR-like"/>
    <property type="match status" value="1"/>
</dbReference>
<feature type="chain" id="PRO_5014152688" evidence="6">
    <location>
        <begin position="19"/>
        <end position="653"/>
    </location>
</feature>
<comment type="subcellular location">
    <subcellularLocation>
        <location evidence="1">Cell outer membrane</location>
    </subcellularLocation>
</comment>
<dbReference type="InterPro" id="IPR036737">
    <property type="entry name" value="OmpA-like_sf"/>
</dbReference>
<dbReference type="Gene3D" id="1.25.40.10">
    <property type="entry name" value="Tetratricopeptide repeat domain"/>
    <property type="match status" value="1"/>
</dbReference>
<dbReference type="Pfam" id="PF00691">
    <property type="entry name" value="OmpA"/>
    <property type="match status" value="1"/>
</dbReference>
<dbReference type="EMBL" id="PGFJ01000002">
    <property type="protein sequence ID" value="PJJ79203.1"/>
    <property type="molecule type" value="Genomic_DNA"/>
</dbReference>
<evidence type="ECO:0000313" key="9">
    <source>
        <dbReference type="Proteomes" id="UP000242687"/>
    </source>
</evidence>
<dbReference type="PRINTS" id="PR01021">
    <property type="entry name" value="OMPADOMAIN"/>
</dbReference>
<feature type="region of interest" description="Disordered" evidence="5">
    <location>
        <begin position="624"/>
        <end position="644"/>
    </location>
</feature>
<feature type="domain" description="OmpA-like" evidence="7">
    <location>
        <begin position="530"/>
        <end position="653"/>
    </location>
</feature>
<dbReference type="Pfam" id="PF07676">
    <property type="entry name" value="PD40"/>
    <property type="match status" value="1"/>
</dbReference>
<proteinExistence type="predicted"/>
<keyword evidence="3" id="KW-0998">Cell outer membrane</keyword>
<gene>
    <name evidence="8" type="ORF">CLV57_2329</name>
</gene>
<dbReference type="Gene3D" id="2.60.40.1120">
    <property type="entry name" value="Carboxypeptidase-like, regulatory domain"/>
    <property type="match status" value="1"/>
</dbReference>
<evidence type="ECO:0000256" key="4">
    <source>
        <dbReference type="PROSITE-ProRule" id="PRU00473"/>
    </source>
</evidence>
<dbReference type="RefSeq" id="WP_100341564.1">
    <property type="nucleotide sequence ID" value="NZ_PGFJ01000002.1"/>
</dbReference>